<accession>A0A0M9FVR4</accession>
<sequence length="411" mass="45313">MSSTSSTPPAEVATPAPHKQSSDVAESSMSVRNPLAAAPHHYHSPEDLPCAKTKRPKEAEEDGTTSEVLGESPHNDAGKEGNKLPSLYESDEVAEKKSITDNASATTVQPDPVSPHKDGAAELAAQRDLQQRSAAVIAAAMATPMVDARLPRTMEPCASCCVDQKHDPNLWKRAQPRRHAFERPLDSLQIGALVYEVLLIALFFSTVFVGYVLLYTQDKKDCLVELILFSVVYVLDMVFTYTAFFIVSFRDARDSDDAGELCTFCRRLTHATSKHCKACNKCVSDFDHHCKWLNSCVGGKNYRAFLCFIGGCLFGTVWEMASGICFLVRWWDVLAAHHNAYFRVGAIVMCAAVVLGFVGVVNLVAYHIFLRCVLGMTTYQRLLALREKSATLDLALDDTAKKPARSSCCYW</sequence>
<name>A0A0M9FVR4_LEPPY</name>
<evidence type="ECO:0000256" key="4">
    <source>
        <dbReference type="ARBA" id="ARBA00022989"/>
    </source>
</evidence>
<keyword evidence="2 7" id="KW-0808">Transferase</keyword>
<comment type="similarity">
    <text evidence="7">Belongs to the DHHC palmitoyltransferase family.</text>
</comment>
<keyword evidence="4 7" id="KW-1133">Transmembrane helix</keyword>
<dbReference type="InterPro" id="IPR001594">
    <property type="entry name" value="Palmitoyltrfase_DHHC"/>
</dbReference>
<reference evidence="10 11" key="1">
    <citation type="submission" date="2015-07" db="EMBL/GenBank/DDBJ databases">
        <title>High-quality genome of monoxenous trypanosomatid Leptomonas pyrrhocoris.</title>
        <authorList>
            <person name="Flegontov P."/>
            <person name="Butenko A."/>
            <person name="Firsov S."/>
            <person name="Vlcek C."/>
            <person name="Logacheva M.D."/>
            <person name="Field M."/>
            <person name="Filatov D."/>
            <person name="Flegontova O."/>
            <person name="Gerasimov E."/>
            <person name="Jackson A.P."/>
            <person name="Kelly S."/>
            <person name="Opperdoes F."/>
            <person name="O'Reilly A."/>
            <person name="Votypka J."/>
            <person name="Yurchenko V."/>
            <person name="Lukes J."/>
        </authorList>
    </citation>
    <scope>NUCLEOTIDE SEQUENCE [LARGE SCALE GENOMIC DNA]</scope>
    <source>
        <strain evidence="10">H10</strain>
    </source>
</reference>
<feature type="compositionally biased region" description="Basic and acidic residues" evidence="8">
    <location>
        <begin position="73"/>
        <end position="82"/>
    </location>
</feature>
<evidence type="ECO:0000313" key="11">
    <source>
        <dbReference type="Proteomes" id="UP000037923"/>
    </source>
</evidence>
<feature type="transmembrane region" description="Helical" evidence="7">
    <location>
        <begin position="340"/>
        <end position="369"/>
    </location>
</feature>
<dbReference type="GO" id="GO:0006612">
    <property type="term" value="P:protein targeting to membrane"/>
    <property type="evidence" value="ECO:0007669"/>
    <property type="project" value="TreeGrafter"/>
</dbReference>
<dbReference type="GeneID" id="26907695"/>
<keyword evidence="3 7" id="KW-0812">Transmembrane</keyword>
<comment type="subcellular location">
    <subcellularLocation>
        <location evidence="1">Membrane</location>
        <topology evidence="1">Multi-pass membrane protein</topology>
    </subcellularLocation>
</comment>
<evidence type="ECO:0000256" key="3">
    <source>
        <dbReference type="ARBA" id="ARBA00022692"/>
    </source>
</evidence>
<dbReference type="EC" id="2.3.1.225" evidence="7"/>
<dbReference type="RefSeq" id="XP_015655519.1">
    <property type="nucleotide sequence ID" value="XM_015806042.1"/>
</dbReference>
<dbReference type="InterPro" id="IPR039859">
    <property type="entry name" value="PFA4/ZDH16/20/ERF2-like"/>
</dbReference>
<dbReference type="AlphaFoldDB" id="A0A0M9FVR4"/>
<proteinExistence type="inferred from homology"/>
<dbReference type="GO" id="GO:0019706">
    <property type="term" value="F:protein-cysteine S-palmitoyltransferase activity"/>
    <property type="evidence" value="ECO:0007669"/>
    <property type="project" value="UniProtKB-EC"/>
</dbReference>
<comment type="domain">
    <text evidence="7">The DHHC domain is required for palmitoyltransferase activity.</text>
</comment>
<feature type="compositionally biased region" description="Polar residues" evidence="8">
    <location>
        <begin position="100"/>
        <end position="109"/>
    </location>
</feature>
<evidence type="ECO:0000256" key="1">
    <source>
        <dbReference type="ARBA" id="ARBA00004141"/>
    </source>
</evidence>
<dbReference type="Pfam" id="PF01529">
    <property type="entry name" value="DHHC"/>
    <property type="match status" value="1"/>
</dbReference>
<keyword evidence="5 7" id="KW-0472">Membrane</keyword>
<feature type="transmembrane region" description="Helical" evidence="7">
    <location>
        <begin position="193"/>
        <end position="214"/>
    </location>
</feature>
<dbReference type="Proteomes" id="UP000037923">
    <property type="component" value="Unassembled WGS sequence"/>
</dbReference>
<protein>
    <recommendedName>
        <fullName evidence="7">Palmitoyltransferase</fullName>
        <ecNumber evidence="7">2.3.1.225</ecNumber>
    </recommendedName>
</protein>
<dbReference type="EMBL" id="LGTL01000018">
    <property type="protein sequence ID" value="KPA77080.1"/>
    <property type="molecule type" value="Genomic_DNA"/>
</dbReference>
<feature type="region of interest" description="Disordered" evidence="8">
    <location>
        <begin position="1"/>
        <end position="118"/>
    </location>
</feature>
<evidence type="ECO:0000313" key="10">
    <source>
        <dbReference type="EMBL" id="KPA77080.1"/>
    </source>
</evidence>
<feature type="transmembrane region" description="Helical" evidence="7">
    <location>
        <begin position="302"/>
        <end position="328"/>
    </location>
</feature>
<evidence type="ECO:0000256" key="5">
    <source>
        <dbReference type="ARBA" id="ARBA00023136"/>
    </source>
</evidence>
<comment type="caution">
    <text evidence="10">The sequence shown here is derived from an EMBL/GenBank/DDBJ whole genome shotgun (WGS) entry which is preliminary data.</text>
</comment>
<feature type="compositionally biased region" description="Polar residues" evidence="8">
    <location>
        <begin position="22"/>
        <end position="31"/>
    </location>
</feature>
<dbReference type="GO" id="GO:0005794">
    <property type="term" value="C:Golgi apparatus"/>
    <property type="evidence" value="ECO:0007669"/>
    <property type="project" value="TreeGrafter"/>
</dbReference>
<dbReference type="OMA" id="GICFLAR"/>
<dbReference type="GO" id="GO:0016020">
    <property type="term" value="C:membrane"/>
    <property type="evidence" value="ECO:0007669"/>
    <property type="project" value="UniProtKB-SubCell"/>
</dbReference>
<dbReference type="VEuPathDB" id="TriTrypDB:LpyrH10_18_1360"/>
<dbReference type="PANTHER" id="PTHR22883:SF448">
    <property type="entry name" value="PALMITOYLTRANSFERASE"/>
    <property type="match status" value="1"/>
</dbReference>
<organism evidence="10 11">
    <name type="scientific">Leptomonas pyrrhocoris</name>
    <name type="common">Firebug parasite</name>
    <dbReference type="NCBI Taxonomy" id="157538"/>
    <lineage>
        <taxon>Eukaryota</taxon>
        <taxon>Discoba</taxon>
        <taxon>Euglenozoa</taxon>
        <taxon>Kinetoplastea</taxon>
        <taxon>Metakinetoplastina</taxon>
        <taxon>Trypanosomatida</taxon>
        <taxon>Trypanosomatidae</taxon>
        <taxon>Leishmaniinae</taxon>
        <taxon>Leptomonas</taxon>
    </lineage>
</organism>
<comment type="catalytic activity">
    <reaction evidence="7">
        <text>L-cysteinyl-[protein] + hexadecanoyl-CoA = S-hexadecanoyl-L-cysteinyl-[protein] + CoA</text>
        <dbReference type="Rhea" id="RHEA:36683"/>
        <dbReference type="Rhea" id="RHEA-COMP:10131"/>
        <dbReference type="Rhea" id="RHEA-COMP:11032"/>
        <dbReference type="ChEBI" id="CHEBI:29950"/>
        <dbReference type="ChEBI" id="CHEBI:57287"/>
        <dbReference type="ChEBI" id="CHEBI:57379"/>
        <dbReference type="ChEBI" id="CHEBI:74151"/>
        <dbReference type="EC" id="2.3.1.225"/>
    </reaction>
</comment>
<keyword evidence="6 7" id="KW-0012">Acyltransferase</keyword>
<gene>
    <name evidence="10" type="ORF">ABB37_07409</name>
</gene>
<dbReference type="GO" id="GO:0005783">
    <property type="term" value="C:endoplasmic reticulum"/>
    <property type="evidence" value="ECO:0007669"/>
    <property type="project" value="TreeGrafter"/>
</dbReference>
<evidence type="ECO:0000256" key="2">
    <source>
        <dbReference type="ARBA" id="ARBA00022679"/>
    </source>
</evidence>
<evidence type="ECO:0000256" key="8">
    <source>
        <dbReference type="SAM" id="MobiDB-lite"/>
    </source>
</evidence>
<feature type="transmembrane region" description="Helical" evidence="7">
    <location>
        <begin position="226"/>
        <end position="247"/>
    </location>
</feature>
<evidence type="ECO:0000256" key="6">
    <source>
        <dbReference type="ARBA" id="ARBA00023315"/>
    </source>
</evidence>
<keyword evidence="11" id="KW-1185">Reference proteome</keyword>
<dbReference type="OrthoDB" id="9909019at2759"/>
<feature type="domain" description="Palmitoyltransferase DHHC" evidence="9">
    <location>
        <begin position="259"/>
        <end position="381"/>
    </location>
</feature>
<evidence type="ECO:0000259" key="9">
    <source>
        <dbReference type="Pfam" id="PF01529"/>
    </source>
</evidence>
<dbReference type="PANTHER" id="PTHR22883">
    <property type="entry name" value="ZINC FINGER DHHC DOMAIN CONTAINING PROTEIN"/>
    <property type="match status" value="1"/>
</dbReference>
<evidence type="ECO:0000256" key="7">
    <source>
        <dbReference type="RuleBase" id="RU079119"/>
    </source>
</evidence>
<dbReference type="PROSITE" id="PS50216">
    <property type="entry name" value="DHHC"/>
    <property type="match status" value="1"/>
</dbReference>